<evidence type="ECO:0008006" key="4">
    <source>
        <dbReference type="Google" id="ProtNLM"/>
    </source>
</evidence>
<comment type="caution">
    <text evidence="2">The sequence shown here is derived from an EMBL/GenBank/DDBJ whole genome shotgun (WGS) entry which is preliminary data.</text>
</comment>
<organism evidence="2 3">
    <name type="scientific">Aspergillus niger</name>
    <dbReference type="NCBI Taxonomy" id="5061"/>
    <lineage>
        <taxon>Eukaryota</taxon>
        <taxon>Fungi</taxon>
        <taxon>Dikarya</taxon>
        <taxon>Ascomycota</taxon>
        <taxon>Pezizomycotina</taxon>
        <taxon>Eurotiomycetes</taxon>
        <taxon>Eurotiomycetidae</taxon>
        <taxon>Eurotiales</taxon>
        <taxon>Aspergillaceae</taxon>
        <taxon>Aspergillus</taxon>
        <taxon>Aspergillus subgen. Circumdati</taxon>
    </lineage>
</organism>
<dbReference type="Proteomes" id="UP001144191">
    <property type="component" value="Unassembled WGS sequence"/>
</dbReference>
<dbReference type="InterPro" id="IPR042099">
    <property type="entry name" value="ANL_N_sf"/>
</dbReference>
<evidence type="ECO:0000313" key="3">
    <source>
        <dbReference type="Proteomes" id="UP001144191"/>
    </source>
</evidence>
<sequence length="426" mass="46979">MLLHPIPSPAVLEPGKDQVQSYIAEMNPKILPPPARKATNPLELLHTFYKISKTAAESAERLAYQQLLDAHWMQTSVSNLPSGTQCSCCILTPTMRTSVGSGPAQSLIVPRFAISTGRRRAQAKHILQLPGDPVILTHSCMTCTFQGVNTAHLYLMDQLSALISYSPTPTPLPMNRNRRADDLRALMLPSGSTGFSKALDCAEPRRFLDLVDRHRIFLGFAPNFFLALLYDRICRSTPKQEAQPAPTWGLSGLRCVFSGGEPTVRQLLLRLVHHVRQRLPRCPRQLYITGRFNNTLLLNGETIFPVEVECSLEQVRIPDLTSSFTLVFAHLAPDAHLRPTAQLRSGPCSSHAVISKEPRSVCPPDPTSGALDPEREAHEPLQPGLSSLDFYTVTQDLHQTFGAVLPLPTFSGNRLLPILPTASISQ</sequence>
<protein>
    <recommendedName>
        <fullName evidence="4">AMP-dependent synthetase/ligase domain-containing protein</fullName>
    </recommendedName>
</protein>
<evidence type="ECO:0000313" key="2">
    <source>
        <dbReference type="EMBL" id="GLA52965.1"/>
    </source>
</evidence>
<evidence type="ECO:0000256" key="1">
    <source>
        <dbReference type="SAM" id="MobiDB-lite"/>
    </source>
</evidence>
<dbReference type="EMBL" id="BRPB01000071">
    <property type="protein sequence ID" value="GLA52965.1"/>
    <property type="molecule type" value="Genomic_DNA"/>
</dbReference>
<gene>
    <name evidence="2" type="ORF">AnigIFM63604_010047</name>
</gene>
<reference evidence="2" key="1">
    <citation type="submission" date="2022-07" db="EMBL/GenBank/DDBJ databases">
        <title>Taxonomy of Aspergillus series Nigri: significant species reduction supported by multi-species coalescent approaches.</title>
        <authorList>
            <person name="Bian C."/>
            <person name="Kusuya Y."/>
            <person name="Sklenar F."/>
            <person name="D'hooge E."/>
            <person name="Yaguchi T."/>
            <person name="Takahashi H."/>
            <person name="Hubka V."/>
        </authorList>
    </citation>
    <scope>NUCLEOTIDE SEQUENCE</scope>
    <source>
        <strain evidence="2">IFM 63604</strain>
    </source>
</reference>
<accession>A0A9W6A5P8</accession>
<feature type="region of interest" description="Disordered" evidence="1">
    <location>
        <begin position="355"/>
        <end position="379"/>
    </location>
</feature>
<proteinExistence type="predicted"/>
<dbReference type="Gene3D" id="3.40.50.12780">
    <property type="entry name" value="N-terminal domain of ligase-like"/>
    <property type="match status" value="1"/>
</dbReference>
<dbReference type="SUPFAM" id="SSF56801">
    <property type="entry name" value="Acetyl-CoA synthetase-like"/>
    <property type="match status" value="1"/>
</dbReference>
<name>A0A9W6A5P8_ASPNG</name>
<dbReference type="AlphaFoldDB" id="A0A9W6A5P8"/>